<evidence type="ECO:0000256" key="5">
    <source>
        <dbReference type="ARBA" id="ARBA00023316"/>
    </source>
</evidence>
<dbReference type="InterPro" id="IPR038054">
    <property type="entry name" value="LD_TPept-like_central_sf"/>
</dbReference>
<dbReference type="InterPro" id="IPR050979">
    <property type="entry name" value="LD-transpeptidase"/>
</dbReference>
<feature type="transmembrane region" description="Helical" evidence="7">
    <location>
        <begin position="12"/>
        <end position="37"/>
    </location>
</feature>
<evidence type="ECO:0000313" key="9">
    <source>
        <dbReference type="EMBL" id="MBI6871837.1"/>
    </source>
</evidence>
<reference evidence="9" key="1">
    <citation type="submission" date="2020-12" db="EMBL/GenBank/DDBJ databases">
        <title>Clostridium thailandense sp. nov., a novel acetogenic bacterium isolated from peat land soil in Thailand.</title>
        <authorList>
            <person name="Chaikitkaew S."/>
            <person name="Birkeland N.K."/>
        </authorList>
    </citation>
    <scope>NUCLEOTIDE SEQUENCE</scope>
    <source>
        <strain evidence="9">DSM 17425</strain>
    </source>
</reference>
<comment type="caution">
    <text evidence="9">The sequence shown here is derived from an EMBL/GenBank/DDBJ whole genome shotgun (WGS) entry which is preliminary data.</text>
</comment>
<dbReference type="EMBL" id="JAEEGB010000005">
    <property type="protein sequence ID" value="MBI6871837.1"/>
    <property type="molecule type" value="Genomic_DNA"/>
</dbReference>
<protein>
    <submittedName>
        <fullName evidence="9">L,D-transpeptidase/peptidoglycan binding protein</fullName>
    </submittedName>
</protein>
<dbReference type="SUPFAM" id="SSF141523">
    <property type="entry name" value="L,D-transpeptidase catalytic domain-like"/>
    <property type="match status" value="1"/>
</dbReference>
<proteinExistence type="predicted"/>
<feature type="active site" description="Nucleophile" evidence="6">
    <location>
        <position position="439"/>
    </location>
</feature>
<dbReference type="CDD" id="cd16913">
    <property type="entry name" value="YkuD_like"/>
    <property type="match status" value="1"/>
</dbReference>
<feature type="domain" description="L,D-TPase catalytic" evidence="8">
    <location>
        <begin position="344"/>
        <end position="463"/>
    </location>
</feature>
<accession>A0A934HVU1</accession>
<name>A0A934HVU1_9CLOT</name>
<organism evidence="9 10">
    <name type="scientific">Clostridium aciditolerans</name>
    <dbReference type="NCBI Taxonomy" id="339861"/>
    <lineage>
        <taxon>Bacteria</taxon>
        <taxon>Bacillati</taxon>
        <taxon>Bacillota</taxon>
        <taxon>Clostridia</taxon>
        <taxon>Eubacteriales</taxon>
        <taxon>Clostridiaceae</taxon>
        <taxon>Clostridium</taxon>
    </lineage>
</organism>
<dbReference type="RefSeq" id="WP_211141281.1">
    <property type="nucleotide sequence ID" value="NZ_JAEEGB010000005.1"/>
</dbReference>
<keyword evidence="7" id="KW-1133">Transmembrane helix</keyword>
<evidence type="ECO:0000313" key="10">
    <source>
        <dbReference type="Proteomes" id="UP000622687"/>
    </source>
</evidence>
<dbReference type="GO" id="GO:0018104">
    <property type="term" value="P:peptidoglycan-protein cross-linking"/>
    <property type="evidence" value="ECO:0007669"/>
    <property type="project" value="TreeGrafter"/>
</dbReference>
<dbReference type="AlphaFoldDB" id="A0A934HVU1"/>
<dbReference type="Gene3D" id="2.40.440.10">
    <property type="entry name" value="L,D-transpeptidase catalytic domain-like"/>
    <property type="match status" value="1"/>
</dbReference>
<dbReference type="Gene3D" id="3.10.20.800">
    <property type="match status" value="1"/>
</dbReference>
<dbReference type="Pfam" id="PF12229">
    <property type="entry name" value="PG_binding_4"/>
    <property type="match status" value="2"/>
</dbReference>
<keyword evidence="10" id="KW-1185">Reference proteome</keyword>
<sequence length="464" mass="52442">MGMTEKEENKRSKIIIGIIISICAVLILYFSMATYFMNHFYFGSEINCINVSGKTVEEVKAQMAEELQNYTLNLKERDGKSEQIRGSDIGIKYNSGGEYKSFKDKQNPFNWVLAAFNSEDSKMTDELSYDTKLLKERVDKLSCFQTNNIVEPKNPSFKYTDKGYIIINEVSGNKVNKDILYDHVSKAVLKGETTVDLEAINCYAKPKYTSESPKVTETKNILNKYISSKITYAFGDRKETIDNSVINKWLKVNEDLEITFDDKEMKNYMNAFFNTYNTVGKRRNFVTSSGKTISIGGGDYGWLINADKEIQDLGEVIKKGETITKEPTYAKKALSRGNNDIGNTYVEIDITNQHLWFYKNGSLVVQGDVVTGNVSSNHSTPQGIYSLKYKQRNTVLRGPGYNSPVDFWMPFNGGIGIHDASWRGEFGGNIYRTGGSHGCINSPYYLAKGIFNNIEDGTPVICYY</sequence>
<dbReference type="Proteomes" id="UP000622687">
    <property type="component" value="Unassembled WGS sequence"/>
</dbReference>
<evidence type="ECO:0000256" key="7">
    <source>
        <dbReference type="SAM" id="Phobius"/>
    </source>
</evidence>
<dbReference type="PANTHER" id="PTHR30582">
    <property type="entry name" value="L,D-TRANSPEPTIDASE"/>
    <property type="match status" value="1"/>
</dbReference>
<evidence type="ECO:0000256" key="1">
    <source>
        <dbReference type="ARBA" id="ARBA00004752"/>
    </source>
</evidence>
<dbReference type="InterPro" id="IPR022029">
    <property type="entry name" value="YoaR-like_PG-bd"/>
</dbReference>
<dbReference type="PROSITE" id="PS52029">
    <property type="entry name" value="LD_TPASE"/>
    <property type="match status" value="1"/>
</dbReference>
<keyword evidence="3 6" id="KW-0133">Cell shape</keyword>
<keyword evidence="4 6" id="KW-0573">Peptidoglycan synthesis</keyword>
<evidence type="ECO:0000256" key="3">
    <source>
        <dbReference type="ARBA" id="ARBA00022960"/>
    </source>
</evidence>
<evidence type="ECO:0000259" key="8">
    <source>
        <dbReference type="PROSITE" id="PS52029"/>
    </source>
</evidence>
<evidence type="ECO:0000256" key="2">
    <source>
        <dbReference type="ARBA" id="ARBA00022679"/>
    </source>
</evidence>
<dbReference type="GO" id="GO:0071555">
    <property type="term" value="P:cell wall organization"/>
    <property type="evidence" value="ECO:0007669"/>
    <property type="project" value="UniProtKB-UniRule"/>
</dbReference>
<comment type="pathway">
    <text evidence="1 6">Cell wall biogenesis; peptidoglycan biosynthesis.</text>
</comment>
<dbReference type="SUPFAM" id="SSF143985">
    <property type="entry name" value="L,D-transpeptidase pre-catalytic domain-like"/>
    <property type="match status" value="1"/>
</dbReference>
<dbReference type="InterPro" id="IPR038063">
    <property type="entry name" value="Transpep_catalytic_dom"/>
</dbReference>
<gene>
    <name evidence="9" type="ORF">I6U51_03840</name>
</gene>
<dbReference type="Pfam" id="PF03734">
    <property type="entry name" value="YkuD"/>
    <property type="match status" value="1"/>
</dbReference>
<dbReference type="InterPro" id="IPR005490">
    <property type="entry name" value="LD_TPept_cat_dom"/>
</dbReference>
<dbReference type="GO" id="GO:0008360">
    <property type="term" value="P:regulation of cell shape"/>
    <property type="evidence" value="ECO:0007669"/>
    <property type="project" value="UniProtKB-UniRule"/>
</dbReference>
<dbReference type="PANTHER" id="PTHR30582:SF33">
    <property type="entry name" value="EXPORTED PROTEIN"/>
    <property type="match status" value="1"/>
</dbReference>
<keyword evidence="2" id="KW-0808">Transferase</keyword>
<dbReference type="GO" id="GO:0071972">
    <property type="term" value="F:peptidoglycan L,D-transpeptidase activity"/>
    <property type="evidence" value="ECO:0007669"/>
    <property type="project" value="TreeGrafter"/>
</dbReference>
<keyword evidence="7" id="KW-0812">Transmembrane</keyword>
<dbReference type="GO" id="GO:0016740">
    <property type="term" value="F:transferase activity"/>
    <property type="evidence" value="ECO:0007669"/>
    <property type="project" value="UniProtKB-KW"/>
</dbReference>
<feature type="active site" description="Proton donor/acceptor" evidence="6">
    <location>
        <position position="418"/>
    </location>
</feature>
<keyword evidence="5 6" id="KW-0961">Cell wall biogenesis/degradation</keyword>
<keyword evidence="7" id="KW-0472">Membrane</keyword>
<evidence type="ECO:0000256" key="4">
    <source>
        <dbReference type="ARBA" id="ARBA00022984"/>
    </source>
</evidence>
<evidence type="ECO:0000256" key="6">
    <source>
        <dbReference type="PROSITE-ProRule" id="PRU01373"/>
    </source>
</evidence>
<dbReference type="GO" id="GO:0005576">
    <property type="term" value="C:extracellular region"/>
    <property type="evidence" value="ECO:0007669"/>
    <property type="project" value="TreeGrafter"/>
</dbReference>